<protein>
    <submittedName>
        <fullName evidence="5">Class I SAM-dependent methyltransferase</fullName>
    </submittedName>
</protein>
<accession>A0A387G973</accession>
<evidence type="ECO:0000256" key="2">
    <source>
        <dbReference type="ARBA" id="ARBA00022603"/>
    </source>
</evidence>
<dbReference type="PANTHER" id="PTHR44942:SF4">
    <property type="entry name" value="METHYLTRANSFERASE TYPE 11 DOMAIN-CONTAINING PROTEIN"/>
    <property type="match status" value="1"/>
</dbReference>
<proteinExistence type="inferred from homology"/>
<reference evidence="5 6" key="1">
    <citation type="submission" date="2018-10" db="EMBL/GenBank/DDBJ databases">
        <title>Rhizobium etli, R. leguminosarum and a new Rhizobium genospecies from Phaseolus dumosus.</title>
        <authorList>
            <person name="Ramirez-Puebla S.T."/>
            <person name="Rogel-Hernandez M.A."/>
            <person name="Guerrero G."/>
            <person name="Ormeno-Orrillo E."/>
            <person name="Martinez-Romero J.C."/>
            <person name="Negrete-Yankelevich S."/>
            <person name="Martinez-Romero E."/>
        </authorList>
    </citation>
    <scope>NUCLEOTIDE SEQUENCE [LARGE SCALE GENOMIC DNA]</scope>
    <source>
        <strain evidence="5 6">CCGE525</strain>
        <plasmid evidence="6">prccge525a</plasmid>
    </source>
</reference>
<dbReference type="Pfam" id="PF08241">
    <property type="entry name" value="Methyltransf_11"/>
    <property type="match status" value="1"/>
</dbReference>
<dbReference type="GO" id="GO:0008757">
    <property type="term" value="F:S-adenosylmethionine-dependent methyltransferase activity"/>
    <property type="evidence" value="ECO:0007669"/>
    <property type="project" value="InterPro"/>
</dbReference>
<dbReference type="InterPro" id="IPR029063">
    <property type="entry name" value="SAM-dependent_MTases_sf"/>
</dbReference>
<dbReference type="InterPro" id="IPR051052">
    <property type="entry name" value="Diverse_substrate_MTase"/>
</dbReference>
<feature type="domain" description="Methyltransferase type 11" evidence="4">
    <location>
        <begin position="89"/>
        <end position="179"/>
    </location>
</feature>
<keyword evidence="2 5" id="KW-0489">Methyltransferase</keyword>
<keyword evidence="5" id="KW-0614">Plasmid</keyword>
<dbReference type="AlphaFoldDB" id="A0A387G973"/>
<dbReference type="OrthoDB" id="9787738at2"/>
<evidence type="ECO:0000259" key="4">
    <source>
        <dbReference type="Pfam" id="PF08241"/>
    </source>
</evidence>
<dbReference type="GO" id="GO:0032259">
    <property type="term" value="P:methylation"/>
    <property type="evidence" value="ECO:0007669"/>
    <property type="project" value="UniProtKB-KW"/>
</dbReference>
<dbReference type="EMBL" id="CP032697">
    <property type="protein sequence ID" value="AYG64372.1"/>
    <property type="molecule type" value="Genomic_DNA"/>
</dbReference>
<evidence type="ECO:0000313" key="5">
    <source>
        <dbReference type="EMBL" id="AYG64372.1"/>
    </source>
</evidence>
<name>A0A387G973_9HYPH</name>
<dbReference type="PANTHER" id="PTHR44942">
    <property type="entry name" value="METHYLTRANSF_11 DOMAIN-CONTAINING PROTEIN"/>
    <property type="match status" value="1"/>
</dbReference>
<keyword evidence="6" id="KW-1185">Reference proteome</keyword>
<sequence length="300" mass="33520">MRDWVFSINTSLVIASLSPAGQPRLPCELGCKSGQAGEEILTHDFKDETWSRFSVASRYYKNRVPLSDNVISCLVRYTELHAENAVVADIGAGTGLLASTLANRGFRGYAVEPNASMRAEGERIHGRDFSFQWVNGTAECTGLKHEAVDWICMANAFHWVDASEAVGEFQRVLSPGGYASVIWVLPDFTNDPLRTCIEAKIEEMEPGLDRAYRRALEVMENVEASLQSSGSLHDCIYIASDHTVHMEKLRYINVFRSVQDIPNQIGPSRWARVLAAIEDVISLADEIAPLYRTYSWTVRK</sequence>
<evidence type="ECO:0000256" key="3">
    <source>
        <dbReference type="ARBA" id="ARBA00022679"/>
    </source>
</evidence>
<gene>
    <name evidence="5" type="ORF">CCGE525_37110</name>
</gene>
<keyword evidence="3 5" id="KW-0808">Transferase</keyword>
<evidence type="ECO:0000256" key="1">
    <source>
        <dbReference type="ARBA" id="ARBA00008361"/>
    </source>
</evidence>
<evidence type="ECO:0000313" key="6">
    <source>
        <dbReference type="Proteomes" id="UP000282195"/>
    </source>
</evidence>
<dbReference type="Gene3D" id="3.40.50.150">
    <property type="entry name" value="Vaccinia Virus protein VP39"/>
    <property type="match status" value="1"/>
</dbReference>
<dbReference type="Proteomes" id="UP000282195">
    <property type="component" value="Plasmid pRCCGE525a"/>
</dbReference>
<dbReference type="CDD" id="cd02440">
    <property type="entry name" value="AdoMet_MTases"/>
    <property type="match status" value="1"/>
</dbReference>
<dbReference type="SUPFAM" id="SSF53335">
    <property type="entry name" value="S-adenosyl-L-methionine-dependent methyltransferases"/>
    <property type="match status" value="1"/>
</dbReference>
<organism evidence="5 6">
    <name type="scientific">Rhizobium jaguaris</name>
    <dbReference type="NCBI Taxonomy" id="1312183"/>
    <lineage>
        <taxon>Bacteria</taxon>
        <taxon>Pseudomonadati</taxon>
        <taxon>Pseudomonadota</taxon>
        <taxon>Alphaproteobacteria</taxon>
        <taxon>Hyphomicrobiales</taxon>
        <taxon>Rhizobiaceae</taxon>
        <taxon>Rhizobium/Agrobacterium group</taxon>
        <taxon>Rhizobium</taxon>
    </lineage>
</organism>
<dbReference type="KEGG" id="rjg:CCGE525_37110"/>
<comment type="similarity">
    <text evidence="1">Belongs to the methyltransferase superfamily.</text>
</comment>
<dbReference type="InterPro" id="IPR013216">
    <property type="entry name" value="Methyltransf_11"/>
</dbReference>
<geneLocation type="plasmid" evidence="6">
    <name>prccge525a</name>
</geneLocation>